<comment type="similarity">
    <text evidence="5">Belongs to the SAT4 family.</text>
</comment>
<keyword evidence="4 7" id="KW-0472">Membrane</keyword>
<evidence type="ECO:0000256" key="7">
    <source>
        <dbReference type="SAM" id="Phobius"/>
    </source>
</evidence>
<evidence type="ECO:0000256" key="5">
    <source>
        <dbReference type="ARBA" id="ARBA00038359"/>
    </source>
</evidence>
<proteinExistence type="inferred from homology"/>
<evidence type="ECO:0000259" key="8">
    <source>
        <dbReference type="Pfam" id="PF20684"/>
    </source>
</evidence>
<feature type="region of interest" description="Disordered" evidence="6">
    <location>
        <begin position="1"/>
        <end position="22"/>
    </location>
</feature>
<name>A0A151GLE7_DRECN</name>
<dbReference type="EMBL" id="LAYC01000002">
    <property type="protein sequence ID" value="KYK57916.1"/>
    <property type="molecule type" value="Genomic_DNA"/>
</dbReference>
<dbReference type="PANTHER" id="PTHR33048:SF149">
    <property type="entry name" value="UBID FAMILY DECARBOXYLASE"/>
    <property type="match status" value="1"/>
</dbReference>
<gene>
    <name evidence="9" type="ORF">DCS_04929</name>
</gene>
<evidence type="ECO:0000256" key="4">
    <source>
        <dbReference type="ARBA" id="ARBA00023136"/>
    </source>
</evidence>
<organism evidence="9 10">
    <name type="scientific">Drechmeria coniospora</name>
    <name type="common">Nematophagous fungus</name>
    <name type="synonym">Meria coniospora</name>
    <dbReference type="NCBI Taxonomy" id="98403"/>
    <lineage>
        <taxon>Eukaryota</taxon>
        <taxon>Fungi</taxon>
        <taxon>Dikarya</taxon>
        <taxon>Ascomycota</taxon>
        <taxon>Pezizomycotina</taxon>
        <taxon>Sordariomycetes</taxon>
        <taxon>Hypocreomycetidae</taxon>
        <taxon>Hypocreales</taxon>
        <taxon>Ophiocordycipitaceae</taxon>
        <taxon>Drechmeria</taxon>
    </lineage>
</organism>
<feature type="region of interest" description="Disordered" evidence="6">
    <location>
        <begin position="361"/>
        <end position="409"/>
    </location>
</feature>
<comment type="caution">
    <text evidence="9">The sequence shown here is derived from an EMBL/GenBank/DDBJ whole genome shotgun (WGS) entry which is preliminary data.</text>
</comment>
<protein>
    <submittedName>
        <fullName evidence="9">UbiD family decarboxylase</fullName>
    </submittedName>
</protein>
<dbReference type="AlphaFoldDB" id="A0A151GLE7"/>
<feature type="transmembrane region" description="Helical" evidence="7">
    <location>
        <begin position="327"/>
        <end position="349"/>
    </location>
</feature>
<keyword evidence="2 7" id="KW-0812">Transmembrane</keyword>
<dbReference type="InParanoid" id="A0A151GLE7"/>
<keyword evidence="10" id="KW-1185">Reference proteome</keyword>
<accession>A0A151GLE7</accession>
<evidence type="ECO:0000256" key="6">
    <source>
        <dbReference type="SAM" id="MobiDB-lite"/>
    </source>
</evidence>
<feature type="compositionally biased region" description="Polar residues" evidence="6">
    <location>
        <begin position="361"/>
        <end position="378"/>
    </location>
</feature>
<evidence type="ECO:0000313" key="10">
    <source>
        <dbReference type="Proteomes" id="UP000076580"/>
    </source>
</evidence>
<reference evidence="9 10" key="1">
    <citation type="journal article" date="2016" name="Sci. Rep.">
        <title>Insights into Adaptations to a Near-Obligate Nematode Endoparasitic Lifestyle from the Finished Genome of Drechmeria coniospora.</title>
        <authorList>
            <person name="Zhang L."/>
            <person name="Zhou Z."/>
            <person name="Guo Q."/>
            <person name="Fokkens L."/>
            <person name="Miskei M."/>
            <person name="Pocsi I."/>
            <person name="Zhang W."/>
            <person name="Chen M."/>
            <person name="Wang L."/>
            <person name="Sun Y."/>
            <person name="Donzelli B.G."/>
            <person name="Gibson D.M."/>
            <person name="Nelson D.R."/>
            <person name="Luo J.G."/>
            <person name="Rep M."/>
            <person name="Liu H."/>
            <person name="Yang S."/>
            <person name="Wang J."/>
            <person name="Krasnoff S.B."/>
            <person name="Xu Y."/>
            <person name="Molnar I."/>
            <person name="Lin M."/>
        </authorList>
    </citation>
    <scope>NUCLEOTIDE SEQUENCE [LARGE SCALE GENOMIC DNA]</scope>
    <source>
        <strain evidence="9 10">ARSEF 6962</strain>
    </source>
</reference>
<feature type="transmembrane region" description="Helical" evidence="7">
    <location>
        <begin position="212"/>
        <end position="235"/>
    </location>
</feature>
<dbReference type="Pfam" id="PF20684">
    <property type="entry name" value="Fung_rhodopsin"/>
    <property type="match status" value="1"/>
</dbReference>
<evidence type="ECO:0000256" key="3">
    <source>
        <dbReference type="ARBA" id="ARBA00022989"/>
    </source>
</evidence>
<sequence>MHDPSLTASEPIVTHNHHHVESRGRVVDVVRTDMAGRRPPTVSDHGPADALPFPAGPLLTNVCATLQHLPASSAGVGEEVEGRRLVDAVCHGMCRRMPSWPRPVRCRVTDTDEVADTVLVACMNIVVGTNSNLIDPREQAALAPDEIERRIFGSKMVVVVEQMQILTTWTVKACLLLLYHRLTFVPSIPHRAAWRTRATDGAGPRLSLKGNLLVKVVAAYVAASFVLMEILYLGVWCRPFSEYWAVPPDNPQCSAATNHLITNAVVNISSDMVIIMIPMPVLLRSRIAMKKKVVLCAVFALGGFTILSAILNKFYSFSEPYGSAWTFWYIRESSTALIVANIPLTWTLFRRAFHLRSFDESGNGSKTPAGHANSTVRSHAQRHNRNASGSYIMADGDGPDVPDGPCSERSVGREEMEKEYGISLKIYQRHDVQVRSEPAGSRDGWVASRTSPPPGLTTTIQGGSREGPRDVETASVRSSGPFGGPVSVAVAV</sequence>
<feature type="region of interest" description="Disordered" evidence="6">
    <location>
        <begin position="433"/>
        <end position="492"/>
    </location>
</feature>
<comment type="subcellular location">
    <subcellularLocation>
        <location evidence="1">Membrane</location>
        <topology evidence="1">Multi-pass membrane protein</topology>
    </subcellularLocation>
</comment>
<dbReference type="PANTHER" id="PTHR33048">
    <property type="entry name" value="PTH11-LIKE INTEGRAL MEMBRANE PROTEIN (AFU_ORTHOLOGUE AFUA_5G11245)"/>
    <property type="match status" value="1"/>
</dbReference>
<dbReference type="GO" id="GO:0016020">
    <property type="term" value="C:membrane"/>
    <property type="evidence" value="ECO:0007669"/>
    <property type="project" value="UniProtKB-SubCell"/>
</dbReference>
<dbReference type="RefSeq" id="XP_040657268.1">
    <property type="nucleotide sequence ID" value="XM_040802235.1"/>
</dbReference>
<feature type="transmembrane region" description="Helical" evidence="7">
    <location>
        <begin position="293"/>
        <end position="315"/>
    </location>
</feature>
<dbReference type="GeneID" id="63717572"/>
<dbReference type="InterPro" id="IPR052337">
    <property type="entry name" value="SAT4-like"/>
</dbReference>
<evidence type="ECO:0000256" key="1">
    <source>
        <dbReference type="ARBA" id="ARBA00004141"/>
    </source>
</evidence>
<dbReference type="InterPro" id="IPR049326">
    <property type="entry name" value="Rhodopsin_dom_fungi"/>
</dbReference>
<evidence type="ECO:0000256" key="2">
    <source>
        <dbReference type="ARBA" id="ARBA00022692"/>
    </source>
</evidence>
<feature type="domain" description="Rhodopsin" evidence="8">
    <location>
        <begin position="213"/>
        <end position="351"/>
    </location>
</feature>
<dbReference type="STRING" id="98403.A0A151GLE7"/>
<feature type="compositionally biased region" description="Low complexity" evidence="6">
    <location>
        <begin position="395"/>
        <end position="405"/>
    </location>
</feature>
<dbReference type="Proteomes" id="UP000076580">
    <property type="component" value="Chromosome 02"/>
</dbReference>
<keyword evidence="3 7" id="KW-1133">Transmembrane helix</keyword>
<evidence type="ECO:0000313" key="9">
    <source>
        <dbReference type="EMBL" id="KYK57916.1"/>
    </source>
</evidence>